<sequence>MLLSKPLSKPLSKLLRPVKLPSSIAWASCRASSTSVTSSTSSNTPEVLPLISPHSIYVWGSSSNSRLPTVPSSSTLLSPRKIPISAVNEDLGLDNSWSLKHFRVGKGDNTGFVFAKNSGTEDEINRTFIYGDDKYNPSREITEYPPSPTSDPSKTSSITSDFLVDDLVLGPKSFGLIARSKADSSQSALSWGYGGDALNGYGQLGLGPSVQTDGQYNVTLPSPITSLTEDFTPLTQWQIASSHTVGLSSSSNEVLTAGSGQFGRLGNIDAIDQLYFEPVEMLSTLPSISWTQVSAGHAFTLALASDGTVHGWGKNEANQLGLGGGLSMDVYNMENAPNSIEFFEINDIHVAQVACGYNHAAALDVEGNVYVWGGKSGFLSPELVTNMEEKATWVGCGHNFTVVAAESNALYTFSHGGSSGGVKLGCLGHGSASGDRTPREVVSLDESLIEGKVVDVQVGWTGVGVVVGEEE</sequence>
<dbReference type="InterPro" id="IPR009091">
    <property type="entry name" value="RCC1/BLIP-II"/>
</dbReference>
<evidence type="ECO:0000313" key="5">
    <source>
        <dbReference type="Proteomes" id="UP001165085"/>
    </source>
</evidence>
<keyword evidence="5" id="KW-1185">Reference proteome</keyword>
<dbReference type="AlphaFoldDB" id="A0A9W7BT98"/>
<dbReference type="PROSITE" id="PS50012">
    <property type="entry name" value="RCC1_3"/>
    <property type="match status" value="3"/>
</dbReference>
<feature type="region of interest" description="Disordered" evidence="3">
    <location>
        <begin position="135"/>
        <end position="157"/>
    </location>
</feature>
<dbReference type="Gene3D" id="2.130.10.30">
    <property type="entry name" value="Regulator of chromosome condensation 1/beta-lactamase-inhibitor protein II"/>
    <property type="match status" value="1"/>
</dbReference>
<evidence type="ECO:0000256" key="3">
    <source>
        <dbReference type="SAM" id="MobiDB-lite"/>
    </source>
</evidence>
<dbReference type="PANTHER" id="PTHR45622:SF70">
    <property type="entry name" value="SECRETION-REGULATING GUANINE NUCLEOTIDE EXCHANGE FACTOR"/>
    <property type="match status" value="1"/>
</dbReference>
<comment type="caution">
    <text evidence="4">The sequence shown here is derived from an EMBL/GenBank/DDBJ whole genome shotgun (WGS) entry which is preliminary data.</text>
</comment>
<dbReference type="PROSITE" id="PS00626">
    <property type="entry name" value="RCC1_2"/>
    <property type="match status" value="1"/>
</dbReference>
<dbReference type="InterPro" id="IPR051709">
    <property type="entry name" value="Ub-ligase/GTPase-reg"/>
</dbReference>
<keyword evidence="1" id="KW-0677">Repeat</keyword>
<dbReference type="OrthoDB" id="297375at2759"/>
<dbReference type="Proteomes" id="UP001165085">
    <property type="component" value="Unassembled WGS sequence"/>
</dbReference>
<dbReference type="SUPFAM" id="SSF50985">
    <property type="entry name" value="RCC1/BLIP-II"/>
    <property type="match status" value="1"/>
</dbReference>
<dbReference type="PANTHER" id="PTHR45622">
    <property type="entry name" value="UBIQUITIN-PROTEIN LIGASE E3A-RELATED"/>
    <property type="match status" value="1"/>
</dbReference>
<dbReference type="GO" id="GO:0005737">
    <property type="term" value="C:cytoplasm"/>
    <property type="evidence" value="ECO:0007669"/>
    <property type="project" value="TreeGrafter"/>
</dbReference>
<evidence type="ECO:0000313" key="4">
    <source>
        <dbReference type="EMBL" id="GMH96096.1"/>
    </source>
</evidence>
<evidence type="ECO:0000256" key="2">
    <source>
        <dbReference type="PROSITE-ProRule" id="PRU00235"/>
    </source>
</evidence>
<reference evidence="5" key="1">
    <citation type="journal article" date="2023" name="Commun. Biol.">
        <title>Genome analysis of Parmales, the sister group of diatoms, reveals the evolutionary specialization of diatoms from phago-mixotrophs to photoautotrophs.</title>
        <authorList>
            <person name="Ban H."/>
            <person name="Sato S."/>
            <person name="Yoshikawa S."/>
            <person name="Yamada K."/>
            <person name="Nakamura Y."/>
            <person name="Ichinomiya M."/>
            <person name="Sato N."/>
            <person name="Blanc-Mathieu R."/>
            <person name="Endo H."/>
            <person name="Kuwata A."/>
            <person name="Ogata H."/>
        </authorList>
    </citation>
    <scope>NUCLEOTIDE SEQUENCE [LARGE SCALE GENOMIC DNA]</scope>
    <source>
        <strain evidence="5">NIES 3701</strain>
    </source>
</reference>
<organism evidence="4 5">
    <name type="scientific">Triparma strigata</name>
    <dbReference type="NCBI Taxonomy" id="1606541"/>
    <lineage>
        <taxon>Eukaryota</taxon>
        <taxon>Sar</taxon>
        <taxon>Stramenopiles</taxon>
        <taxon>Ochrophyta</taxon>
        <taxon>Bolidophyceae</taxon>
        <taxon>Parmales</taxon>
        <taxon>Triparmaceae</taxon>
        <taxon>Triparma</taxon>
    </lineage>
</organism>
<feature type="repeat" description="RCC1" evidence="2">
    <location>
        <begin position="186"/>
        <end position="250"/>
    </location>
</feature>
<gene>
    <name evidence="4" type="ORF">TrST_g4628</name>
</gene>
<name>A0A9W7BT98_9STRA</name>
<dbReference type="Pfam" id="PF00415">
    <property type="entry name" value="RCC1"/>
    <property type="match status" value="2"/>
</dbReference>
<accession>A0A9W7BT98</accession>
<evidence type="ECO:0000256" key="1">
    <source>
        <dbReference type="ARBA" id="ARBA00022737"/>
    </source>
</evidence>
<protein>
    <recommendedName>
        <fullName evidence="6">RCC1/BLIP-II protein</fullName>
    </recommendedName>
</protein>
<dbReference type="InterPro" id="IPR000408">
    <property type="entry name" value="Reg_chr_condens"/>
</dbReference>
<dbReference type="GO" id="GO:0050709">
    <property type="term" value="P:negative regulation of protein secretion"/>
    <property type="evidence" value="ECO:0007669"/>
    <property type="project" value="TreeGrafter"/>
</dbReference>
<dbReference type="GO" id="GO:0005634">
    <property type="term" value="C:nucleus"/>
    <property type="evidence" value="ECO:0007669"/>
    <property type="project" value="TreeGrafter"/>
</dbReference>
<evidence type="ECO:0008006" key="6">
    <source>
        <dbReference type="Google" id="ProtNLM"/>
    </source>
</evidence>
<feature type="repeat" description="RCC1" evidence="2">
    <location>
        <begin position="252"/>
        <end position="306"/>
    </location>
</feature>
<feature type="repeat" description="RCC1" evidence="2">
    <location>
        <begin position="307"/>
        <end position="366"/>
    </location>
</feature>
<proteinExistence type="predicted"/>
<dbReference type="EMBL" id="BRXY01000459">
    <property type="protein sequence ID" value="GMH96096.1"/>
    <property type="molecule type" value="Genomic_DNA"/>
</dbReference>